<comment type="caution">
    <text evidence="2">The sequence shown here is derived from an EMBL/GenBank/DDBJ whole genome shotgun (WGS) entry which is preliminary data.</text>
</comment>
<keyword evidence="3" id="KW-1185">Reference proteome</keyword>
<feature type="non-terminal residue" evidence="2">
    <location>
        <position position="1"/>
    </location>
</feature>
<dbReference type="AlphaFoldDB" id="A0AAD7ZW24"/>
<evidence type="ECO:0000313" key="2">
    <source>
        <dbReference type="EMBL" id="KAJ9587237.1"/>
    </source>
</evidence>
<sequence length="124" mass="14334">VLLGCDLYIKREERACFPKRMSFLVLCLFYFCNGRIQTILIFPEECISSLYFVDVSASLLPFCFLNIAFTAGVAMMILKKIFGLHLCRRQSKCMCKYSLYATSISLCIYISKKIYKEELVFATI</sequence>
<dbReference type="EMBL" id="JASPKZ010006466">
    <property type="protein sequence ID" value="KAJ9587237.1"/>
    <property type="molecule type" value="Genomic_DNA"/>
</dbReference>
<name>A0AAD7ZW24_DIPPU</name>
<evidence type="ECO:0000313" key="3">
    <source>
        <dbReference type="Proteomes" id="UP001233999"/>
    </source>
</evidence>
<feature type="transmembrane region" description="Helical" evidence="1">
    <location>
        <begin position="55"/>
        <end position="77"/>
    </location>
</feature>
<dbReference type="Proteomes" id="UP001233999">
    <property type="component" value="Unassembled WGS sequence"/>
</dbReference>
<evidence type="ECO:0000256" key="1">
    <source>
        <dbReference type="SAM" id="Phobius"/>
    </source>
</evidence>
<keyword evidence="1" id="KW-1133">Transmembrane helix</keyword>
<keyword evidence="1" id="KW-0812">Transmembrane</keyword>
<keyword evidence="1" id="KW-0472">Membrane</keyword>
<feature type="non-terminal residue" evidence="2">
    <location>
        <position position="124"/>
    </location>
</feature>
<accession>A0AAD7ZW24</accession>
<organism evidence="2 3">
    <name type="scientific">Diploptera punctata</name>
    <name type="common">Pacific beetle cockroach</name>
    <dbReference type="NCBI Taxonomy" id="6984"/>
    <lineage>
        <taxon>Eukaryota</taxon>
        <taxon>Metazoa</taxon>
        <taxon>Ecdysozoa</taxon>
        <taxon>Arthropoda</taxon>
        <taxon>Hexapoda</taxon>
        <taxon>Insecta</taxon>
        <taxon>Pterygota</taxon>
        <taxon>Neoptera</taxon>
        <taxon>Polyneoptera</taxon>
        <taxon>Dictyoptera</taxon>
        <taxon>Blattodea</taxon>
        <taxon>Blaberoidea</taxon>
        <taxon>Blaberidae</taxon>
        <taxon>Diplopterinae</taxon>
        <taxon>Diploptera</taxon>
    </lineage>
</organism>
<protein>
    <submittedName>
        <fullName evidence="2">Uncharacterized protein</fullName>
    </submittedName>
</protein>
<feature type="transmembrane region" description="Helical" evidence="1">
    <location>
        <begin position="21"/>
        <end position="43"/>
    </location>
</feature>
<reference evidence="2" key="2">
    <citation type="submission" date="2023-05" db="EMBL/GenBank/DDBJ databases">
        <authorList>
            <person name="Fouks B."/>
        </authorList>
    </citation>
    <scope>NUCLEOTIDE SEQUENCE</scope>
    <source>
        <strain evidence="2">Stay&amp;Tobe</strain>
        <tissue evidence="2">Testes</tissue>
    </source>
</reference>
<gene>
    <name evidence="2" type="ORF">L9F63_019261</name>
</gene>
<reference evidence="2" key="1">
    <citation type="journal article" date="2023" name="IScience">
        <title>Live-bearing cockroach genome reveals convergent evolutionary mechanisms linked to viviparity in insects and beyond.</title>
        <authorList>
            <person name="Fouks B."/>
            <person name="Harrison M.C."/>
            <person name="Mikhailova A.A."/>
            <person name="Marchal E."/>
            <person name="English S."/>
            <person name="Carruthers M."/>
            <person name="Jennings E.C."/>
            <person name="Chiamaka E.L."/>
            <person name="Frigard R.A."/>
            <person name="Pippel M."/>
            <person name="Attardo G.M."/>
            <person name="Benoit J.B."/>
            <person name="Bornberg-Bauer E."/>
            <person name="Tobe S.S."/>
        </authorList>
    </citation>
    <scope>NUCLEOTIDE SEQUENCE</scope>
    <source>
        <strain evidence="2">Stay&amp;Tobe</strain>
    </source>
</reference>
<proteinExistence type="predicted"/>